<reference evidence="1" key="1">
    <citation type="submission" date="2022-04" db="EMBL/GenBank/DDBJ databases">
        <authorList>
            <person name="Friedrich I."/>
            <person name="Schneider D."/>
            <person name="Poehlein A."/>
            <person name="Hertel R."/>
            <person name="Daniel R."/>
        </authorList>
    </citation>
    <scope>NUCLEOTIDE SEQUENCE</scope>
</reference>
<sequence>MATLRLRVMRVVSNGYLIERHRWFGWEAVAARDTEQGARQFADGVMKEWRAIQKLKRLPSTRIHELAAGG</sequence>
<keyword evidence="2" id="KW-1185">Reference proteome</keyword>
<dbReference type="EMBL" id="ON529850">
    <property type="protein sequence ID" value="UTC28322.1"/>
    <property type="molecule type" value="Genomic_DNA"/>
</dbReference>
<evidence type="ECO:0000313" key="1">
    <source>
        <dbReference type="EMBL" id="UTC28322.1"/>
    </source>
</evidence>
<protein>
    <submittedName>
        <fullName evidence="1">Uncharacterized protein</fullName>
    </submittedName>
</protein>
<proteinExistence type="predicted"/>
<dbReference type="Proteomes" id="UP001055634">
    <property type="component" value="Segment"/>
</dbReference>
<evidence type="ECO:0000313" key="2">
    <source>
        <dbReference type="Proteomes" id="UP001055634"/>
    </source>
</evidence>
<accession>A0A9E7N4F2</accession>
<organism evidence="1 2">
    <name type="scientific">Brevundimonas phage vB_BpoS-Gurke</name>
    <dbReference type="NCBI Taxonomy" id="2948599"/>
    <lineage>
        <taxon>Viruses</taxon>
        <taxon>Duplodnaviria</taxon>
        <taxon>Heunggongvirae</taxon>
        <taxon>Uroviricota</taxon>
        <taxon>Caudoviricetes</taxon>
        <taxon>Jeanschmidtviridae</taxon>
        <taxon>Kikimoravirus</taxon>
        <taxon>Kikimoravirus gurke</taxon>
    </lineage>
</organism>
<name>A0A9E7N4F2_9CAUD</name>
<gene>
    <name evidence="1" type="ORF">GURKE_02910</name>
</gene>